<keyword evidence="2 3" id="KW-0560">Oxidoreductase</keyword>
<dbReference type="Proteomes" id="UP000280842">
    <property type="component" value="Unassembled WGS sequence"/>
</dbReference>
<feature type="binding site" evidence="5">
    <location>
        <position position="81"/>
    </location>
    <ligand>
        <name>substrate</name>
    </ligand>
</feature>
<feature type="active site" description="Proton donor" evidence="4">
    <location>
        <position position="93"/>
    </location>
</feature>
<accession>A0A3M0BTP9</accession>
<dbReference type="PANTHER" id="PTHR11606">
    <property type="entry name" value="GLUTAMATE DEHYDROGENASE"/>
    <property type="match status" value="1"/>
</dbReference>
<evidence type="ECO:0000256" key="2">
    <source>
        <dbReference type="ARBA" id="ARBA00023002"/>
    </source>
</evidence>
<evidence type="ECO:0000256" key="7">
    <source>
        <dbReference type="RuleBase" id="RU004417"/>
    </source>
</evidence>
<dbReference type="InterPro" id="IPR036291">
    <property type="entry name" value="NAD(P)-bd_dom_sf"/>
</dbReference>
<dbReference type="PIRSF" id="PIRSF000185">
    <property type="entry name" value="Glu_DH"/>
    <property type="match status" value="1"/>
</dbReference>
<dbReference type="Gene3D" id="3.40.50.720">
    <property type="entry name" value="NAD(P)-binding Rossmann-like Domain"/>
    <property type="match status" value="1"/>
</dbReference>
<dbReference type="AlphaFoldDB" id="A0A3M0BTP9"/>
<comment type="similarity">
    <text evidence="1 3 7">Belongs to the Glu/Leu/Phe/Val dehydrogenases family.</text>
</comment>
<evidence type="ECO:0000313" key="9">
    <source>
        <dbReference type="EMBL" id="RMA97925.1"/>
    </source>
</evidence>
<dbReference type="InterPro" id="IPR006096">
    <property type="entry name" value="Glu/Leu/Phe/Val/Trp_DH_C"/>
</dbReference>
<dbReference type="InterPro" id="IPR033524">
    <property type="entry name" value="Glu/Leu/Phe/Val_DH_AS"/>
</dbReference>
<dbReference type="RefSeq" id="WP_121922687.1">
    <property type="nucleotide sequence ID" value="NZ_REFO01000010.1"/>
</dbReference>
<sequence length="397" mass="45510">MIKEYIENNFNYPKEFIDYIFSYNRIISFSIKKRLNGKLKIFNGYRIQHNNDFGIYKGGFRLNEKVSIEEMKTLSFLMSVKNRIYDLPFGGAKGGIALNPKKVSKEDLRQVIRDYILNLKNYIGENKDVLAPDVGTDSKTMALIFEEYKNINNEISFAITTGKSEYLGGLSYRKKSTGYSVAYFLDKFLKINNIKNPKIGIHGFGKVGKFTAYKLNELGYKISGISDSKGGIISDNLDIEKLINIKKEKGSVIYYPANKKVSSSEFLEEDFDVLIIASFENVINKENVNNIKAKILVEGANFPISVDVEDILLNKGIKILPDIIVNGGGVFISYFEWIKGKTYQEFSEEYLDTKLKSKIDEIFNKVSLISMKENLDFRKAAYKLALNKFLDRFYEIY</sequence>
<evidence type="ECO:0000256" key="6">
    <source>
        <dbReference type="PIRSR" id="PIRSR000185-3"/>
    </source>
</evidence>
<feature type="site" description="Important for catalysis" evidence="6">
    <location>
        <position position="133"/>
    </location>
</feature>
<name>A0A3M0BTP9_9AQUI</name>
<dbReference type="InterPro" id="IPR006095">
    <property type="entry name" value="Glu/Leu/Phe/Val/Trp_DH"/>
</dbReference>
<feature type="binding site" evidence="5">
    <location>
        <position position="333"/>
    </location>
    <ligand>
        <name>substrate</name>
    </ligand>
</feature>
<gene>
    <name evidence="9" type="ORF">CLV39_0561</name>
</gene>
<dbReference type="InterPro" id="IPR006097">
    <property type="entry name" value="Glu/Leu/Phe/Val/Trp_DH_dimer"/>
</dbReference>
<evidence type="ECO:0000256" key="5">
    <source>
        <dbReference type="PIRSR" id="PIRSR000185-2"/>
    </source>
</evidence>
<dbReference type="Pfam" id="PF00208">
    <property type="entry name" value="ELFV_dehydrog"/>
    <property type="match status" value="1"/>
</dbReference>
<keyword evidence="5" id="KW-0520">NAD</keyword>
<evidence type="ECO:0000256" key="3">
    <source>
        <dbReference type="PIRNR" id="PIRNR000185"/>
    </source>
</evidence>
<reference evidence="9 10" key="1">
    <citation type="submission" date="2018-10" db="EMBL/GenBank/DDBJ databases">
        <title>Genomic Encyclopedia of Archaeal and Bacterial Type Strains, Phase II (KMG-II): from individual species to whole genera.</title>
        <authorList>
            <person name="Goeker M."/>
        </authorList>
    </citation>
    <scope>NUCLEOTIDE SEQUENCE [LARGE SCALE GENOMIC DNA]</scope>
    <source>
        <strain evidence="9 10">VM1</strain>
    </source>
</reference>
<evidence type="ECO:0000259" key="8">
    <source>
        <dbReference type="SMART" id="SM00839"/>
    </source>
</evidence>
<evidence type="ECO:0000313" key="10">
    <source>
        <dbReference type="Proteomes" id="UP000280842"/>
    </source>
</evidence>
<keyword evidence="5" id="KW-0547">Nucleotide-binding</keyword>
<evidence type="ECO:0000256" key="1">
    <source>
        <dbReference type="ARBA" id="ARBA00006382"/>
    </source>
</evidence>
<proteinExistence type="inferred from homology"/>
<feature type="binding site" evidence="5">
    <location>
        <position position="177"/>
    </location>
    <ligand>
        <name>NAD(+)</name>
        <dbReference type="ChEBI" id="CHEBI:57540"/>
    </ligand>
</feature>
<evidence type="ECO:0000256" key="4">
    <source>
        <dbReference type="PIRSR" id="PIRSR000185-1"/>
    </source>
</evidence>
<dbReference type="GO" id="GO:0000166">
    <property type="term" value="F:nucleotide binding"/>
    <property type="evidence" value="ECO:0007669"/>
    <property type="project" value="UniProtKB-KW"/>
</dbReference>
<dbReference type="PANTHER" id="PTHR11606:SF13">
    <property type="entry name" value="GLUTAMATE DEHYDROGENASE 1, MITOCHONDRIAL"/>
    <property type="match status" value="1"/>
</dbReference>
<dbReference type="SMART" id="SM00839">
    <property type="entry name" value="ELFV_dehydrog"/>
    <property type="match status" value="1"/>
</dbReference>
<protein>
    <recommendedName>
        <fullName evidence="3">Glutamate dehydrogenase</fullName>
    </recommendedName>
</protein>
<dbReference type="SUPFAM" id="SSF51735">
    <property type="entry name" value="NAD(P)-binding Rossmann-fold domains"/>
    <property type="match status" value="1"/>
</dbReference>
<feature type="binding site" evidence="5">
    <location>
        <position position="57"/>
    </location>
    <ligand>
        <name>substrate</name>
    </ligand>
</feature>
<dbReference type="InterPro" id="IPR046346">
    <property type="entry name" value="Aminoacid_DH-like_N_sf"/>
</dbReference>
<dbReference type="Pfam" id="PF02812">
    <property type="entry name" value="ELFV_dehydrog_N"/>
    <property type="match status" value="1"/>
</dbReference>
<dbReference type="PROSITE" id="PS00074">
    <property type="entry name" value="GLFV_DEHYDROGENASE"/>
    <property type="match status" value="1"/>
</dbReference>
<dbReference type="InterPro" id="IPR014362">
    <property type="entry name" value="Glu_DH"/>
</dbReference>
<dbReference type="EMBL" id="REFO01000010">
    <property type="protein sequence ID" value="RMA97925.1"/>
    <property type="molecule type" value="Genomic_DNA"/>
</dbReference>
<comment type="caution">
    <text evidence="9">The sequence shown here is derived from an EMBL/GenBank/DDBJ whole genome shotgun (WGS) entry which is preliminary data.</text>
</comment>
<organism evidence="9 10">
    <name type="scientific">Hydrogenothermus marinus</name>
    <dbReference type="NCBI Taxonomy" id="133270"/>
    <lineage>
        <taxon>Bacteria</taxon>
        <taxon>Pseudomonadati</taxon>
        <taxon>Aquificota</taxon>
        <taxon>Aquificia</taxon>
        <taxon>Aquificales</taxon>
        <taxon>Hydrogenothermaceae</taxon>
        <taxon>Hydrogenothermus</taxon>
    </lineage>
</organism>
<dbReference type="GO" id="GO:0006538">
    <property type="term" value="P:L-glutamate catabolic process"/>
    <property type="evidence" value="ECO:0007669"/>
    <property type="project" value="TreeGrafter"/>
</dbReference>
<dbReference type="GO" id="GO:0004352">
    <property type="term" value="F:glutamate dehydrogenase (NAD+) activity"/>
    <property type="evidence" value="ECO:0007669"/>
    <property type="project" value="TreeGrafter"/>
</dbReference>
<dbReference type="SUPFAM" id="SSF53223">
    <property type="entry name" value="Aminoacid dehydrogenase-like, N-terminal domain"/>
    <property type="match status" value="1"/>
</dbReference>
<dbReference type="Gene3D" id="3.40.50.10860">
    <property type="entry name" value="Leucine Dehydrogenase, chain A, domain 1"/>
    <property type="match status" value="1"/>
</dbReference>
<keyword evidence="10" id="KW-1185">Reference proteome</keyword>
<dbReference type="OrthoDB" id="9803297at2"/>
<feature type="domain" description="Glutamate/phenylalanine/leucine/valine/L-tryptophan dehydrogenase C-terminal" evidence="8">
    <location>
        <begin position="170"/>
        <end position="392"/>
    </location>
</feature>
<dbReference type="PRINTS" id="PR00082">
    <property type="entry name" value="GLFDHDRGNASE"/>
</dbReference>